<dbReference type="RefSeq" id="WP_285970811.1">
    <property type="nucleotide sequence ID" value="NZ_CP127294.1"/>
</dbReference>
<feature type="region of interest" description="Disordered" evidence="1">
    <location>
        <begin position="470"/>
        <end position="512"/>
    </location>
</feature>
<dbReference type="KEGG" id="acab:QRX50_05130"/>
<feature type="region of interest" description="Disordered" evidence="1">
    <location>
        <begin position="1"/>
        <end position="438"/>
    </location>
</feature>
<accession>A0A9Y2IKV1</accession>
<keyword evidence="2" id="KW-0472">Membrane</keyword>
<keyword evidence="4" id="KW-1185">Reference proteome</keyword>
<keyword evidence="2" id="KW-1133">Transmembrane helix</keyword>
<dbReference type="EMBL" id="CP127294">
    <property type="protein sequence ID" value="WIX80173.1"/>
    <property type="molecule type" value="Genomic_DNA"/>
</dbReference>
<evidence type="ECO:0000256" key="1">
    <source>
        <dbReference type="SAM" id="MobiDB-lite"/>
    </source>
</evidence>
<feature type="compositionally biased region" description="Acidic residues" evidence="1">
    <location>
        <begin position="491"/>
        <end position="500"/>
    </location>
</feature>
<evidence type="ECO:0000313" key="4">
    <source>
        <dbReference type="Proteomes" id="UP001236014"/>
    </source>
</evidence>
<feature type="transmembrane region" description="Helical" evidence="2">
    <location>
        <begin position="549"/>
        <end position="569"/>
    </location>
</feature>
<evidence type="ECO:0000256" key="2">
    <source>
        <dbReference type="SAM" id="Phobius"/>
    </source>
</evidence>
<reference evidence="3 4" key="1">
    <citation type="submission" date="2023-06" db="EMBL/GenBank/DDBJ databases">
        <authorList>
            <person name="Oyuntsetseg B."/>
            <person name="Kim S.B."/>
        </authorList>
    </citation>
    <scope>NUCLEOTIDE SEQUENCE [LARGE SCALE GENOMIC DNA]</scope>
    <source>
        <strain evidence="3 4">2-15</strain>
    </source>
</reference>
<evidence type="ECO:0000313" key="3">
    <source>
        <dbReference type="EMBL" id="WIX80173.1"/>
    </source>
</evidence>
<keyword evidence="2" id="KW-0812">Transmembrane</keyword>
<feature type="compositionally biased region" description="Pro residues" evidence="1">
    <location>
        <begin position="105"/>
        <end position="118"/>
    </location>
</feature>
<feature type="compositionally biased region" description="Low complexity" evidence="1">
    <location>
        <begin position="88"/>
        <end position="104"/>
    </location>
</feature>
<sequence length="603" mass="62125">MTDENGAPPQKTVAELLAQHGQQVEGSRRRRRRAADDDEAPEQQPEDGRRAAGVSDTAPQAIIDRVTSDGGTPPPPSRSAGGRRRSDGPAAPAPRAVPQESGPLQRPPAAPPAPPAGPQGPAGLGGPGPGPAGPGGPGGPSGPPTRSVRPVNGQQDSGFVRQPSPESGQFARPPAPPQESGQFVRPQETGYSRPPAPPQESGQFVRPQESAQLPVPPAPSPESSQFVRPPAPPQESGQMPVPPRGRPTRQQPVPPPGAEETRNQVPPVRRRPGPPPAPGGTLASRLDGLDGTPDADVPESPMASGAFPAGAPQRPRRAPGRRPAPQQDPHTEQFDAVAGVEPEAPEVAPGPGPGGPGPAGPGPGGPPAQPPGLAGWRKRRQQEQLEDTEIGVMPVVPGESADAYADEDYAADDYAEPYPPEGDYDGGPPTMAAPADFDAGPPTAGYPAPMPFAPGGGPVDDDLSEYEREFAQPGSPDFDGDDYGYDQHGDYEDDYDDVAPEEPAAAPAAAEPALEGSPGKQWLTLAGQLALGVVGGAAVWLGFNWLWVNLAPAALVGALLVIVALVWIVRKIRRAEDLQTTLLAILVGLVVTVSPAALLLVGR</sequence>
<protein>
    <submittedName>
        <fullName evidence="3">Uncharacterized protein</fullName>
    </submittedName>
</protein>
<proteinExistence type="predicted"/>
<dbReference type="Proteomes" id="UP001236014">
    <property type="component" value="Chromosome"/>
</dbReference>
<organism evidence="3 4">
    <name type="scientific">Amycolatopsis carbonis</name>
    <dbReference type="NCBI Taxonomy" id="715471"/>
    <lineage>
        <taxon>Bacteria</taxon>
        <taxon>Bacillati</taxon>
        <taxon>Actinomycetota</taxon>
        <taxon>Actinomycetes</taxon>
        <taxon>Pseudonocardiales</taxon>
        <taxon>Pseudonocardiaceae</taxon>
        <taxon>Amycolatopsis</taxon>
    </lineage>
</organism>
<dbReference type="AlphaFoldDB" id="A0A9Y2IKV1"/>
<feature type="compositionally biased region" description="Acidic residues" evidence="1">
    <location>
        <begin position="36"/>
        <end position="45"/>
    </location>
</feature>
<name>A0A9Y2IKV1_9PSEU</name>
<feature type="compositionally biased region" description="Acidic residues" evidence="1">
    <location>
        <begin position="404"/>
        <end position="415"/>
    </location>
</feature>
<feature type="compositionally biased region" description="Low complexity" evidence="1">
    <location>
        <begin position="501"/>
        <end position="512"/>
    </location>
</feature>
<gene>
    <name evidence="3" type="ORF">QRX50_05130</name>
</gene>
<feature type="transmembrane region" description="Helical" evidence="2">
    <location>
        <begin position="581"/>
        <end position="601"/>
    </location>
</feature>
<feature type="compositionally biased region" description="Low complexity" evidence="1">
    <location>
        <begin position="336"/>
        <end position="347"/>
    </location>
</feature>
<feature type="compositionally biased region" description="Pro residues" evidence="1">
    <location>
        <begin position="348"/>
        <end position="370"/>
    </location>
</feature>